<keyword evidence="3" id="KW-0808">Transferase</keyword>
<dbReference type="AlphaFoldDB" id="A0A0D2J7A4"/>
<dbReference type="Gene3D" id="2.40.440.10">
    <property type="entry name" value="L,D-transpeptidase catalytic domain-like"/>
    <property type="match status" value="1"/>
</dbReference>
<comment type="similarity">
    <text evidence="2">Belongs to the YkuD family.</text>
</comment>
<dbReference type="Pfam" id="PF03734">
    <property type="entry name" value="YkuD"/>
    <property type="match status" value="1"/>
</dbReference>
<protein>
    <recommendedName>
        <fullName evidence="9">L,D-TPase catalytic domain-containing protein</fullName>
    </recommendedName>
</protein>
<evidence type="ECO:0000259" key="9">
    <source>
        <dbReference type="PROSITE" id="PS52029"/>
    </source>
</evidence>
<dbReference type="GO" id="GO:0071555">
    <property type="term" value="P:cell wall organization"/>
    <property type="evidence" value="ECO:0007669"/>
    <property type="project" value="UniProtKB-UniRule"/>
</dbReference>
<reference evidence="10 11" key="1">
    <citation type="submission" date="2013-11" db="EMBL/GenBank/DDBJ databases">
        <title>Metagenomic analysis of a methanogenic consortium involved in long chain n-alkane degradation.</title>
        <authorList>
            <person name="Davidova I.A."/>
            <person name="Callaghan A.V."/>
            <person name="Wawrik B."/>
            <person name="Pruitt S."/>
            <person name="Marks C."/>
            <person name="Duncan K.E."/>
            <person name="Suflita J.M."/>
        </authorList>
    </citation>
    <scope>NUCLEOTIDE SEQUENCE [LARGE SCALE GENOMIC DNA]</scope>
    <source>
        <strain evidence="10 11">SPR</strain>
    </source>
</reference>
<dbReference type="Pfam" id="PF24125">
    <property type="entry name" value="Cds6_C"/>
    <property type="match status" value="1"/>
</dbReference>
<dbReference type="PANTHER" id="PTHR36699:SF1">
    <property type="entry name" value="L,D-TRANSPEPTIDASE YAFK-RELATED"/>
    <property type="match status" value="1"/>
</dbReference>
<dbReference type="STRING" id="1429043.X474_10645"/>
<dbReference type="GO" id="GO:0004180">
    <property type="term" value="F:carboxypeptidase activity"/>
    <property type="evidence" value="ECO:0007669"/>
    <property type="project" value="UniProtKB-ARBA"/>
</dbReference>
<dbReference type="InterPro" id="IPR032710">
    <property type="entry name" value="NTF2-like_dom_sf"/>
</dbReference>
<evidence type="ECO:0000256" key="3">
    <source>
        <dbReference type="ARBA" id="ARBA00022679"/>
    </source>
</evidence>
<dbReference type="GO" id="GO:0008360">
    <property type="term" value="P:regulation of cell shape"/>
    <property type="evidence" value="ECO:0007669"/>
    <property type="project" value="UniProtKB-UniRule"/>
</dbReference>
<dbReference type="InterPro" id="IPR038063">
    <property type="entry name" value="Transpep_catalytic_dom"/>
</dbReference>
<dbReference type="PANTHER" id="PTHR36699">
    <property type="entry name" value="LD-TRANSPEPTIDASE"/>
    <property type="match status" value="1"/>
</dbReference>
<keyword evidence="5 7" id="KW-0573">Peptidoglycan synthesis</keyword>
<feature type="active site" description="Nucleophile" evidence="7">
    <location>
        <position position="171"/>
    </location>
</feature>
<dbReference type="SUPFAM" id="SSF54427">
    <property type="entry name" value="NTF2-like"/>
    <property type="match status" value="1"/>
</dbReference>
<evidence type="ECO:0000256" key="8">
    <source>
        <dbReference type="SAM" id="Phobius"/>
    </source>
</evidence>
<evidence type="ECO:0000313" key="11">
    <source>
        <dbReference type="Proteomes" id="UP000032233"/>
    </source>
</evidence>
<keyword evidence="8" id="KW-0812">Transmembrane</keyword>
<keyword evidence="11" id="KW-1185">Reference proteome</keyword>
<evidence type="ECO:0000256" key="5">
    <source>
        <dbReference type="ARBA" id="ARBA00022984"/>
    </source>
</evidence>
<dbReference type="GO" id="GO:0009252">
    <property type="term" value="P:peptidoglycan biosynthetic process"/>
    <property type="evidence" value="ECO:0007669"/>
    <property type="project" value="UniProtKB-UniPathway"/>
</dbReference>
<evidence type="ECO:0000313" key="10">
    <source>
        <dbReference type="EMBL" id="KIX14084.1"/>
    </source>
</evidence>
<dbReference type="CDD" id="cd16913">
    <property type="entry name" value="YkuD_like"/>
    <property type="match status" value="1"/>
</dbReference>
<comment type="pathway">
    <text evidence="1 7">Cell wall biogenesis; peptidoglycan biosynthesis.</text>
</comment>
<sequence>MLPICFLADNRGLLIRAITLSFLGFCLLFYLLITPRMAHAVQEDSEHKNKSPIFTFCYQGKVSDSRFVVVDKSRQSFMVFRYLGDLELEYEYPCSTGSRPGDKQKEGDERTPEGIYFTTHRYKDNKVTIFGDQAIHLNFPNPFDREQGHSGNGIYIHGTNQKLKPRASNGCIVMRNQDLDVVAPLIKEQLTPVVVVKSFHLADLKKRVRSCNYLLDLEKWVKNFNLAPKGPSLALRSSKGPKLPAKLASLAPNLAHLGKNSKIELSNRGMMLLGLDSHWILVADQVIKKSRRKEILVTRRFFLNGNDPSSASALKGDWVVSDLTQAKRLIALAPKEIVLATAKSHEPAQTPKKPAAIKTEPKVNAKKQIERMLKSWMHVWQAKKLNLYMGYYARDFKSGNINKTQWKKRKRYLNKVYKVIRVRAKDLKITVLNRNQARVEFIQLYSSDWHKDRGLKKLELVYRKGKWLIKNETWTKL</sequence>
<name>A0A0D2J7A4_9BACT</name>
<evidence type="ECO:0000256" key="1">
    <source>
        <dbReference type="ARBA" id="ARBA00004752"/>
    </source>
</evidence>
<proteinExistence type="inferred from homology"/>
<dbReference type="Proteomes" id="UP000032233">
    <property type="component" value="Unassembled WGS sequence"/>
</dbReference>
<dbReference type="SUPFAM" id="SSF141523">
    <property type="entry name" value="L,D-transpeptidase catalytic domain-like"/>
    <property type="match status" value="1"/>
</dbReference>
<dbReference type="UniPathway" id="UPA00219"/>
<evidence type="ECO:0000256" key="4">
    <source>
        <dbReference type="ARBA" id="ARBA00022960"/>
    </source>
</evidence>
<dbReference type="InterPro" id="IPR005490">
    <property type="entry name" value="LD_TPept_cat_dom"/>
</dbReference>
<dbReference type="EMBL" id="AZAC01000012">
    <property type="protein sequence ID" value="KIX14084.1"/>
    <property type="molecule type" value="Genomic_DNA"/>
</dbReference>
<keyword evidence="4 7" id="KW-0133">Cell shape</keyword>
<keyword evidence="6 7" id="KW-0961">Cell wall biogenesis/degradation</keyword>
<dbReference type="InterPro" id="IPR056203">
    <property type="entry name" value="Cds6_C"/>
</dbReference>
<accession>A0A0D2J7A4</accession>
<evidence type="ECO:0000256" key="2">
    <source>
        <dbReference type="ARBA" id="ARBA00005992"/>
    </source>
</evidence>
<feature type="domain" description="L,D-TPase catalytic" evidence="9">
    <location>
        <begin position="66"/>
        <end position="196"/>
    </location>
</feature>
<feature type="active site" description="Proton donor/acceptor" evidence="7">
    <location>
        <position position="157"/>
    </location>
</feature>
<comment type="caution">
    <text evidence="10">The sequence shown here is derived from an EMBL/GenBank/DDBJ whole genome shotgun (WGS) entry which is preliminary data.</text>
</comment>
<evidence type="ECO:0000256" key="7">
    <source>
        <dbReference type="PROSITE-ProRule" id="PRU01373"/>
    </source>
</evidence>
<dbReference type="InParanoid" id="A0A0D2J7A4"/>
<gene>
    <name evidence="10" type="ORF">X474_10645</name>
</gene>
<feature type="transmembrane region" description="Helical" evidence="8">
    <location>
        <begin position="12"/>
        <end position="33"/>
    </location>
</feature>
<keyword evidence="8" id="KW-1133">Transmembrane helix</keyword>
<dbReference type="PROSITE" id="PS52029">
    <property type="entry name" value="LD_TPASE"/>
    <property type="match status" value="1"/>
</dbReference>
<evidence type="ECO:0000256" key="6">
    <source>
        <dbReference type="ARBA" id="ARBA00023316"/>
    </source>
</evidence>
<organism evidence="10 11">
    <name type="scientific">Dethiosulfatarculus sandiegensis</name>
    <dbReference type="NCBI Taxonomy" id="1429043"/>
    <lineage>
        <taxon>Bacteria</taxon>
        <taxon>Pseudomonadati</taxon>
        <taxon>Thermodesulfobacteriota</taxon>
        <taxon>Desulfarculia</taxon>
        <taxon>Desulfarculales</taxon>
        <taxon>Desulfarculaceae</taxon>
        <taxon>Dethiosulfatarculus</taxon>
    </lineage>
</organism>
<dbReference type="GO" id="GO:0016740">
    <property type="term" value="F:transferase activity"/>
    <property type="evidence" value="ECO:0007669"/>
    <property type="project" value="UniProtKB-KW"/>
</dbReference>
<keyword evidence="8" id="KW-0472">Membrane</keyword>